<protein>
    <submittedName>
        <fullName evidence="2">Uncharacterized protein</fullName>
    </submittedName>
</protein>
<evidence type="ECO:0000256" key="1">
    <source>
        <dbReference type="SAM" id="SignalP"/>
    </source>
</evidence>
<reference evidence="2 3" key="1">
    <citation type="submission" date="2020-08" db="EMBL/GenBank/DDBJ databases">
        <title>Genomic Encyclopedia of Type Strains, Phase IV (KMG-IV): sequencing the most valuable type-strain genomes for metagenomic binning, comparative biology and taxonomic classification.</title>
        <authorList>
            <person name="Goeker M."/>
        </authorList>
    </citation>
    <scope>NUCLEOTIDE SEQUENCE [LARGE SCALE GENOMIC DNA]</scope>
    <source>
        <strain evidence="2 3">DSM 102044</strain>
    </source>
</reference>
<accession>A0A841MLI2</accession>
<name>A0A841MLI2_9BACT</name>
<dbReference type="AlphaFoldDB" id="A0A841MLI2"/>
<gene>
    <name evidence="2" type="ORF">FHS59_001289</name>
</gene>
<dbReference type="EMBL" id="JACIJO010000001">
    <property type="protein sequence ID" value="MBB6325674.1"/>
    <property type="molecule type" value="Genomic_DNA"/>
</dbReference>
<proteinExistence type="predicted"/>
<feature type="chain" id="PRO_5032790940" evidence="1">
    <location>
        <begin position="21"/>
        <end position="314"/>
    </location>
</feature>
<evidence type="ECO:0000313" key="3">
    <source>
        <dbReference type="Proteomes" id="UP000588604"/>
    </source>
</evidence>
<dbReference type="RefSeq" id="WP_184494098.1">
    <property type="nucleotide sequence ID" value="NZ_JACIJO010000001.1"/>
</dbReference>
<feature type="signal peptide" evidence="1">
    <location>
        <begin position="1"/>
        <end position="20"/>
    </location>
</feature>
<sequence>MKRIILIMVNLLLLSQFSFAQINMEDSTVQVIGYWDLGEVRTYSMLLENISIKGEDTTFYGKTSYLVDMEIMDSTELEYTVKWTYRDLKNSFGEGNESLELVANRARDIEGGDVVIFKTNSYGAYKELVNWEQIRDYYKNVEAQLLVDFDTLANVNQLVSQMYGGMESQAQVQSSSTKDVIQFLNYHGARYRLNEELTGTLKFPSLNGKALIDGEMFVELEEIFEEDNDFRIVSFVELNTDQLVTQTRDILKTFLPAASEDEIDELMKQAGEITNTKEDVTIMHGWGWPIYSKETTRKTGNGLVNYEIRTIEIL</sequence>
<keyword evidence="3" id="KW-1185">Reference proteome</keyword>
<keyword evidence="1" id="KW-0732">Signal</keyword>
<evidence type="ECO:0000313" key="2">
    <source>
        <dbReference type="EMBL" id="MBB6325674.1"/>
    </source>
</evidence>
<comment type="caution">
    <text evidence="2">The sequence shown here is derived from an EMBL/GenBank/DDBJ whole genome shotgun (WGS) entry which is preliminary data.</text>
</comment>
<dbReference type="Proteomes" id="UP000588604">
    <property type="component" value="Unassembled WGS sequence"/>
</dbReference>
<organism evidence="2 3">
    <name type="scientific">Algoriphagus iocasae</name>
    <dbReference type="NCBI Taxonomy" id="1836499"/>
    <lineage>
        <taxon>Bacteria</taxon>
        <taxon>Pseudomonadati</taxon>
        <taxon>Bacteroidota</taxon>
        <taxon>Cytophagia</taxon>
        <taxon>Cytophagales</taxon>
        <taxon>Cyclobacteriaceae</taxon>
        <taxon>Algoriphagus</taxon>
    </lineage>
</organism>